<dbReference type="EMBL" id="CAEY01000176">
    <property type="status" value="NOT_ANNOTATED_CDS"/>
    <property type="molecule type" value="Genomic_DNA"/>
</dbReference>
<dbReference type="Proteomes" id="UP000015104">
    <property type="component" value="Unassembled WGS sequence"/>
</dbReference>
<keyword evidence="2" id="KW-1185">Reference proteome</keyword>
<name>T1KKN6_TETUR</name>
<dbReference type="AlphaFoldDB" id="T1KKN6"/>
<protein>
    <submittedName>
        <fullName evidence="1">Uncharacterized protein</fullName>
    </submittedName>
</protein>
<reference evidence="2" key="1">
    <citation type="submission" date="2011-08" db="EMBL/GenBank/DDBJ databases">
        <authorList>
            <person name="Rombauts S."/>
        </authorList>
    </citation>
    <scope>NUCLEOTIDE SEQUENCE</scope>
    <source>
        <strain evidence="2">London</strain>
    </source>
</reference>
<dbReference type="HOGENOM" id="CLU_2870460_0_0_1"/>
<reference evidence="1" key="2">
    <citation type="submission" date="2015-06" db="UniProtKB">
        <authorList>
            <consortium name="EnsemblMetazoa"/>
        </authorList>
    </citation>
    <scope>IDENTIFICATION</scope>
</reference>
<evidence type="ECO:0000313" key="1">
    <source>
        <dbReference type="EnsemblMetazoa" id="tetur13g04370.1"/>
    </source>
</evidence>
<dbReference type="EnsemblMetazoa" id="tetur13g04370.1">
    <property type="protein sequence ID" value="tetur13g04370.1"/>
    <property type="gene ID" value="tetur13g04370"/>
</dbReference>
<accession>T1KKN6</accession>
<proteinExistence type="predicted"/>
<organism evidence="1 2">
    <name type="scientific">Tetranychus urticae</name>
    <name type="common">Two-spotted spider mite</name>
    <dbReference type="NCBI Taxonomy" id="32264"/>
    <lineage>
        <taxon>Eukaryota</taxon>
        <taxon>Metazoa</taxon>
        <taxon>Ecdysozoa</taxon>
        <taxon>Arthropoda</taxon>
        <taxon>Chelicerata</taxon>
        <taxon>Arachnida</taxon>
        <taxon>Acari</taxon>
        <taxon>Acariformes</taxon>
        <taxon>Trombidiformes</taxon>
        <taxon>Prostigmata</taxon>
        <taxon>Eleutherengona</taxon>
        <taxon>Raphignathae</taxon>
        <taxon>Tetranychoidea</taxon>
        <taxon>Tetranychidae</taxon>
        <taxon>Tetranychus</taxon>
    </lineage>
</organism>
<evidence type="ECO:0000313" key="2">
    <source>
        <dbReference type="Proteomes" id="UP000015104"/>
    </source>
</evidence>
<sequence>MDRSFGAIWITSKDQTFRLKPEESLINWIDSPLPVQPINPETIHAHVYFLRFKEDQVEFINELG</sequence>